<feature type="domain" description="EamA" evidence="8">
    <location>
        <begin position="8"/>
        <end position="141"/>
    </location>
</feature>
<dbReference type="PANTHER" id="PTHR42920">
    <property type="entry name" value="OS03G0707200 PROTEIN-RELATED"/>
    <property type="match status" value="1"/>
</dbReference>
<feature type="transmembrane region" description="Helical" evidence="7">
    <location>
        <begin position="126"/>
        <end position="146"/>
    </location>
</feature>
<dbReference type="InterPro" id="IPR000620">
    <property type="entry name" value="EamA_dom"/>
</dbReference>
<dbReference type="OrthoDB" id="9805239at2"/>
<keyword evidence="10" id="KW-1185">Reference proteome</keyword>
<evidence type="ECO:0000313" key="9">
    <source>
        <dbReference type="EMBL" id="OLN21782.1"/>
    </source>
</evidence>
<dbReference type="InterPro" id="IPR051258">
    <property type="entry name" value="Diverse_Substrate_Transporter"/>
</dbReference>
<dbReference type="Gene3D" id="1.10.3730.20">
    <property type="match status" value="1"/>
</dbReference>
<dbReference type="STRING" id="1714264.BTO30_13070"/>
<dbReference type="GO" id="GO:0005886">
    <property type="term" value="C:plasma membrane"/>
    <property type="evidence" value="ECO:0007669"/>
    <property type="project" value="UniProtKB-SubCell"/>
</dbReference>
<feature type="transmembrane region" description="Helical" evidence="7">
    <location>
        <begin position="275"/>
        <end position="293"/>
    </location>
</feature>
<feature type="transmembrane region" description="Helical" evidence="7">
    <location>
        <begin position="222"/>
        <end position="239"/>
    </location>
</feature>
<dbReference type="AlphaFoldDB" id="A0A1Q8Q399"/>
<comment type="similarity">
    <text evidence="2">Belongs to the EamA transporter family.</text>
</comment>
<reference evidence="9 10" key="1">
    <citation type="submission" date="2016-12" db="EMBL/GenBank/DDBJ databases">
        <title>Domibacillus antri genome sequencing.</title>
        <authorList>
            <person name="Verma A."/>
            <person name="Krishnamurthi S."/>
        </authorList>
    </citation>
    <scope>NUCLEOTIDE SEQUENCE [LARGE SCALE GENOMIC DNA]</scope>
    <source>
        <strain evidence="9 10">XD80</strain>
    </source>
</reference>
<dbReference type="InterPro" id="IPR037185">
    <property type="entry name" value="EmrE-like"/>
</dbReference>
<feature type="transmembrane region" description="Helical" evidence="7">
    <location>
        <begin position="152"/>
        <end position="175"/>
    </location>
</feature>
<feature type="transmembrane region" description="Helical" evidence="7">
    <location>
        <begin position="251"/>
        <end position="269"/>
    </location>
</feature>
<dbReference type="EMBL" id="MSDU01000031">
    <property type="protein sequence ID" value="OLN21782.1"/>
    <property type="molecule type" value="Genomic_DNA"/>
</dbReference>
<feature type="transmembrane region" description="Helical" evidence="7">
    <location>
        <begin position="187"/>
        <end position="210"/>
    </location>
</feature>
<evidence type="ECO:0000256" key="7">
    <source>
        <dbReference type="SAM" id="Phobius"/>
    </source>
</evidence>
<evidence type="ECO:0000256" key="6">
    <source>
        <dbReference type="ARBA" id="ARBA00023136"/>
    </source>
</evidence>
<evidence type="ECO:0000259" key="8">
    <source>
        <dbReference type="Pfam" id="PF00892"/>
    </source>
</evidence>
<evidence type="ECO:0000256" key="1">
    <source>
        <dbReference type="ARBA" id="ARBA00004651"/>
    </source>
</evidence>
<comment type="caution">
    <text evidence="9">The sequence shown here is derived from an EMBL/GenBank/DDBJ whole genome shotgun (WGS) entry which is preliminary data.</text>
</comment>
<keyword evidence="5 7" id="KW-1133">Transmembrane helix</keyword>
<evidence type="ECO:0000256" key="5">
    <source>
        <dbReference type="ARBA" id="ARBA00022989"/>
    </source>
</evidence>
<keyword evidence="3" id="KW-1003">Cell membrane</keyword>
<feature type="transmembrane region" description="Helical" evidence="7">
    <location>
        <begin position="97"/>
        <end position="119"/>
    </location>
</feature>
<dbReference type="Pfam" id="PF00892">
    <property type="entry name" value="EamA"/>
    <property type="match status" value="2"/>
</dbReference>
<evidence type="ECO:0000256" key="3">
    <source>
        <dbReference type="ARBA" id="ARBA00022475"/>
    </source>
</evidence>
<dbReference type="SUPFAM" id="SSF103481">
    <property type="entry name" value="Multidrug resistance efflux transporter EmrE"/>
    <property type="match status" value="2"/>
</dbReference>
<sequence length="312" mass="34599">MKKLQNNAYILLIFSTLFWGGNAVAGKYLAGSIPPVTISFIRLAISLLIVLPFIFPLLKREASAARKNVKVLFILSITGVIGYNLLSYWALNYTTAINSSLLNSTSPLFIFLLSYLLIGEKITWKYTLSIILSMTGVMIVITRGSIERLLSLQFNAGDLIMLLAVTMWAFYSILVRDASKKMSSLGIFGYSLLIGFILMIPASIIELSFVPMDRIGLTEWTALFYLGIFPSICSFLLWNRAVALIGPSRSSIFMNLTPVFGALIAFFVLGERITVPQIIGGALVFIGVLYSSLKRKEFTPKNIMVENQVNSK</sequence>
<evidence type="ECO:0000256" key="4">
    <source>
        <dbReference type="ARBA" id="ARBA00022692"/>
    </source>
</evidence>
<dbReference type="Proteomes" id="UP000185568">
    <property type="component" value="Unassembled WGS sequence"/>
</dbReference>
<comment type="subcellular location">
    <subcellularLocation>
        <location evidence="1">Cell membrane</location>
        <topology evidence="1">Multi-pass membrane protein</topology>
    </subcellularLocation>
</comment>
<dbReference type="PANTHER" id="PTHR42920:SF11">
    <property type="entry name" value="INNER MEMBRANE PROTEIN YTFF"/>
    <property type="match status" value="1"/>
</dbReference>
<name>A0A1Q8Q399_9BACI</name>
<proteinExistence type="inferred from homology"/>
<gene>
    <name evidence="9" type="ORF">BTO30_13070</name>
</gene>
<keyword evidence="6 7" id="KW-0472">Membrane</keyword>
<evidence type="ECO:0000256" key="2">
    <source>
        <dbReference type="ARBA" id="ARBA00007362"/>
    </source>
</evidence>
<evidence type="ECO:0000313" key="10">
    <source>
        <dbReference type="Proteomes" id="UP000185568"/>
    </source>
</evidence>
<feature type="transmembrane region" description="Helical" evidence="7">
    <location>
        <begin position="39"/>
        <end position="58"/>
    </location>
</feature>
<keyword evidence="4 7" id="KW-0812">Transmembrane</keyword>
<accession>A0A1Q8Q399</accession>
<feature type="domain" description="EamA" evidence="8">
    <location>
        <begin position="156"/>
        <end position="291"/>
    </location>
</feature>
<dbReference type="RefSeq" id="WP_075399165.1">
    <property type="nucleotide sequence ID" value="NZ_MSDU01000031.1"/>
</dbReference>
<feature type="transmembrane region" description="Helical" evidence="7">
    <location>
        <begin position="70"/>
        <end position="91"/>
    </location>
</feature>
<protein>
    <recommendedName>
        <fullName evidence="8">EamA domain-containing protein</fullName>
    </recommendedName>
</protein>
<organism evidence="9 10">
    <name type="scientific">Domibacillus antri</name>
    <dbReference type="NCBI Taxonomy" id="1714264"/>
    <lineage>
        <taxon>Bacteria</taxon>
        <taxon>Bacillati</taxon>
        <taxon>Bacillota</taxon>
        <taxon>Bacilli</taxon>
        <taxon>Bacillales</taxon>
        <taxon>Bacillaceae</taxon>
        <taxon>Domibacillus</taxon>
    </lineage>
</organism>